<evidence type="ECO:0000259" key="3">
    <source>
        <dbReference type="Pfam" id="PF00294"/>
    </source>
</evidence>
<dbReference type="EMBL" id="AYYY01000061">
    <property type="protein sequence ID" value="KRM60723.1"/>
    <property type="molecule type" value="Genomic_DNA"/>
</dbReference>
<organism evidence="4 5">
    <name type="scientific">Paucilactobacillus vaccinostercus DSM 20634</name>
    <dbReference type="NCBI Taxonomy" id="1423813"/>
    <lineage>
        <taxon>Bacteria</taxon>
        <taxon>Bacillati</taxon>
        <taxon>Bacillota</taxon>
        <taxon>Bacilli</taxon>
        <taxon>Lactobacillales</taxon>
        <taxon>Lactobacillaceae</taxon>
        <taxon>Paucilactobacillus</taxon>
    </lineage>
</organism>
<keyword evidence="2 4" id="KW-0418">Kinase</keyword>
<name>A0A0R2ACR5_9LACO</name>
<dbReference type="Pfam" id="PF00294">
    <property type="entry name" value="PfkB"/>
    <property type="match status" value="1"/>
</dbReference>
<dbReference type="RefSeq" id="WP_057779912.1">
    <property type="nucleotide sequence ID" value="NZ_AYYY01000061.1"/>
</dbReference>
<proteinExistence type="predicted"/>
<dbReference type="Gene3D" id="1.10.10.10">
    <property type="entry name" value="Winged helix-like DNA-binding domain superfamily/Winged helix DNA-binding domain"/>
    <property type="match status" value="1"/>
</dbReference>
<dbReference type="Pfam" id="PF13412">
    <property type="entry name" value="HTH_24"/>
    <property type="match status" value="1"/>
</dbReference>
<dbReference type="InterPro" id="IPR011611">
    <property type="entry name" value="PfkB_dom"/>
</dbReference>
<dbReference type="GO" id="GO:0016301">
    <property type="term" value="F:kinase activity"/>
    <property type="evidence" value="ECO:0007669"/>
    <property type="project" value="UniProtKB-KW"/>
</dbReference>
<dbReference type="PANTHER" id="PTHR10584:SF166">
    <property type="entry name" value="RIBOKINASE"/>
    <property type="match status" value="1"/>
</dbReference>
<dbReference type="InterPro" id="IPR036390">
    <property type="entry name" value="WH_DNA-bd_sf"/>
</dbReference>
<dbReference type="InterPro" id="IPR036388">
    <property type="entry name" value="WH-like_DNA-bd_sf"/>
</dbReference>
<protein>
    <submittedName>
        <fullName evidence="4">Kinase, PfkB family protein</fullName>
    </submittedName>
</protein>
<keyword evidence="5" id="KW-1185">Reference proteome</keyword>
<dbReference type="PANTHER" id="PTHR10584">
    <property type="entry name" value="SUGAR KINASE"/>
    <property type="match status" value="1"/>
</dbReference>
<evidence type="ECO:0000256" key="1">
    <source>
        <dbReference type="ARBA" id="ARBA00022679"/>
    </source>
</evidence>
<comment type="caution">
    <text evidence="4">The sequence shown here is derived from an EMBL/GenBank/DDBJ whole genome shotgun (WGS) entry which is preliminary data.</text>
</comment>
<dbReference type="PATRIC" id="fig|1423813.3.peg.215"/>
<keyword evidence="1" id="KW-0808">Transferase</keyword>
<dbReference type="Gene3D" id="3.40.1190.20">
    <property type="match status" value="1"/>
</dbReference>
<gene>
    <name evidence="4" type="ORF">FC26_GL000205</name>
</gene>
<dbReference type="STRING" id="1423813.FC26_GL000205"/>
<dbReference type="Proteomes" id="UP000051733">
    <property type="component" value="Unassembled WGS sequence"/>
</dbReference>
<evidence type="ECO:0000313" key="4">
    <source>
        <dbReference type="EMBL" id="KRM60723.1"/>
    </source>
</evidence>
<evidence type="ECO:0000256" key="2">
    <source>
        <dbReference type="ARBA" id="ARBA00022777"/>
    </source>
</evidence>
<reference evidence="4 5" key="1">
    <citation type="journal article" date="2015" name="Genome Announc.">
        <title>Expanding the biotechnology potential of lactobacilli through comparative genomics of 213 strains and associated genera.</title>
        <authorList>
            <person name="Sun Z."/>
            <person name="Harris H.M."/>
            <person name="McCann A."/>
            <person name="Guo C."/>
            <person name="Argimon S."/>
            <person name="Zhang W."/>
            <person name="Yang X."/>
            <person name="Jeffery I.B."/>
            <person name="Cooney J.C."/>
            <person name="Kagawa T.F."/>
            <person name="Liu W."/>
            <person name="Song Y."/>
            <person name="Salvetti E."/>
            <person name="Wrobel A."/>
            <person name="Rasinkangas P."/>
            <person name="Parkhill J."/>
            <person name="Rea M.C."/>
            <person name="O'Sullivan O."/>
            <person name="Ritari J."/>
            <person name="Douillard F.P."/>
            <person name="Paul Ross R."/>
            <person name="Yang R."/>
            <person name="Briner A.E."/>
            <person name="Felis G.E."/>
            <person name="de Vos W.M."/>
            <person name="Barrangou R."/>
            <person name="Klaenhammer T.R."/>
            <person name="Caufield P.W."/>
            <person name="Cui Y."/>
            <person name="Zhang H."/>
            <person name="O'Toole P.W."/>
        </authorList>
    </citation>
    <scope>NUCLEOTIDE SEQUENCE [LARGE SCALE GENOMIC DNA]</scope>
    <source>
        <strain evidence="4 5">DSM 20634</strain>
    </source>
</reference>
<dbReference type="AlphaFoldDB" id="A0A0R2ACR5"/>
<dbReference type="OrthoDB" id="9806249at2"/>
<sequence>MLSREQQIFEWIKQNPMISQNELAELAGITRSGVAAHISNLVKKGYLQGKGYIVAPARYVAVVGGITMDQFGIPDDEVIQKKSNSGVIHSDMGGLGRNIAVNLTKLNIPNYFISVYGHDSAGEEFKKDALKNNLDITYAKQISDKPTSRYLYINQTSAKRIFGVDDSRIHDEITPAFLQERIDVLKNAEMIVVDPNLPQETITWIYNTFRQPLLADSINKVKRLTAGIEALDTLVLNADESETITDINVIDQESEKRCADKLLSMGISNVFIYDTEVGFLYQTKEKSFYFPITLKKIVNANGVGAAAIAAIIYAHRMNMNIEQTATAAQKAAQVAMTTYLNVYEQMKPDIIQ</sequence>
<evidence type="ECO:0000313" key="5">
    <source>
        <dbReference type="Proteomes" id="UP000051733"/>
    </source>
</evidence>
<dbReference type="InterPro" id="IPR029056">
    <property type="entry name" value="Ribokinase-like"/>
</dbReference>
<dbReference type="SUPFAM" id="SSF53613">
    <property type="entry name" value="Ribokinase-like"/>
    <property type="match status" value="1"/>
</dbReference>
<feature type="domain" description="Carbohydrate kinase PfkB" evidence="3">
    <location>
        <begin position="59"/>
        <end position="338"/>
    </location>
</feature>
<accession>A0A0R2ACR5</accession>
<dbReference type="SUPFAM" id="SSF46785">
    <property type="entry name" value="Winged helix' DNA-binding domain"/>
    <property type="match status" value="1"/>
</dbReference>